<dbReference type="KEGG" id="poz:I0K15_18245"/>
<accession>A0A7S9LRK8</accession>
<dbReference type="PROSITE" id="PS50113">
    <property type="entry name" value="PAC"/>
    <property type="match status" value="1"/>
</dbReference>
<gene>
    <name evidence="6" type="ORF">I0K15_18245</name>
</gene>
<dbReference type="CDD" id="cd06170">
    <property type="entry name" value="LuxR_C_like"/>
    <property type="match status" value="1"/>
</dbReference>
<dbReference type="InterPro" id="IPR000014">
    <property type="entry name" value="PAS"/>
</dbReference>
<keyword evidence="7" id="KW-1185">Reference proteome</keyword>
<dbReference type="InterPro" id="IPR016032">
    <property type="entry name" value="Sig_transdc_resp-reg_C-effctor"/>
</dbReference>
<evidence type="ECO:0000256" key="1">
    <source>
        <dbReference type="ARBA" id="ARBA00023015"/>
    </source>
</evidence>
<dbReference type="InterPro" id="IPR000792">
    <property type="entry name" value="Tscrpt_reg_LuxR_C"/>
</dbReference>
<dbReference type="EMBL" id="CP064942">
    <property type="protein sequence ID" value="QPH53695.1"/>
    <property type="molecule type" value="Genomic_DNA"/>
</dbReference>
<dbReference type="Pfam" id="PF00196">
    <property type="entry name" value="GerE"/>
    <property type="match status" value="1"/>
</dbReference>
<feature type="domain" description="PAC" evidence="5">
    <location>
        <begin position="87"/>
        <end position="138"/>
    </location>
</feature>
<evidence type="ECO:0000256" key="3">
    <source>
        <dbReference type="ARBA" id="ARBA00023163"/>
    </source>
</evidence>
<dbReference type="NCBIfam" id="TIGR00229">
    <property type="entry name" value="sensory_box"/>
    <property type="match status" value="1"/>
</dbReference>
<dbReference type="RefSeq" id="WP_196102904.1">
    <property type="nucleotide sequence ID" value="NZ_CP064942.1"/>
</dbReference>
<dbReference type="InterPro" id="IPR035965">
    <property type="entry name" value="PAS-like_dom_sf"/>
</dbReference>
<evidence type="ECO:0000256" key="2">
    <source>
        <dbReference type="ARBA" id="ARBA00023125"/>
    </source>
</evidence>
<dbReference type="Gene3D" id="1.10.10.10">
    <property type="entry name" value="Winged helix-like DNA-binding domain superfamily/Winged helix DNA-binding domain"/>
    <property type="match status" value="1"/>
</dbReference>
<evidence type="ECO:0000259" key="4">
    <source>
        <dbReference type="PROSITE" id="PS50043"/>
    </source>
</evidence>
<dbReference type="GO" id="GO:0006355">
    <property type="term" value="P:regulation of DNA-templated transcription"/>
    <property type="evidence" value="ECO:0007669"/>
    <property type="project" value="InterPro"/>
</dbReference>
<dbReference type="PROSITE" id="PS50043">
    <property type="entry name" value="HTH_LUXR_2"/>
    <property type="match status" value="1"/>
</dbReference>
<dbReference type="AlphaFoldDB" id="A0A7S9LRK8"/>
<dbReference type="GO" id="GO:0003677">
    <property type="term" value="F:DNA binding"/>
    <property type="evidence" value="ECO:0007669"/>
    <property type="project" value="UniProtKB-KW"/>
</dbReference>
<dbReference type="InterPro" id="IPR036388">
    <property type="entry name" value="WH-like_DNA-bd_sf"/>
</dbReference>
<keyword evidence="3" id="KW-0804">Transcription</keyword>
<reference evidence="6 7" key="1">
    <citation type="submission" date="2020-11" db="EMBL/GenBank/DDBJ databases">
        <title>Description of Pontivivens ytuae sp. nov. isolated from deep sea sediment of Mariana Trench.</title>
        <authorList>
            <person name="Wang Z."/>
            <person name="Sun Q.-L."/>
            <person name="Xu X.-D."/>
            <person name="Tang Y.-Z."/>
            <person name="Zhang J."/>
        </authorList>
    </citation>
    <scope>NUCLEOTIDE SEQUENCE [LARGE SCALE GENOMIC DNA]</scope>
    <source>
        <strain evidence="6 7">MT2928</strain>
    </source>
</reference>
<dbReference type="PRINTS" id="PR00038">
    <property type="entry name" value="HTHLUXR"/>
</dbReference>
<dbReference type="SUPFAM" id="SSF55785">
    <property type="entry name" value="PYP-like sensor domain (PAS domain)"/>
    <property type="match status" value="1"/>
</dbReference>
<evidence type="ECO:0000313" key="6">
    <source>
        <dbReference type="EMBL" id="QPH53695.1"/>
    </source>
</evidence>
<proteinExistence type="predicted"/>
<dbReference type="SMART" id="SM00086">
    <property type="entry name" value="PAC"/>
    <property type="match status" value="1"/>
</dbReference>
<organism evidence="6 7">
    <name type="scientific">Pontivivens ytuae</name>
    <dbReference type="NCBI Taxonomy" id="2789856"/>
    <lineage>
        <taxon>Bacteria</taxon>
        <taxon>Pseudomonadati</taxon>
        <taxon>Pseudomonadota</taxon>
        <taxon>Alphaproteobacteria</taxon>
        <taxon>Rhodobacterales</taxon>
        <taxon>Paracoccaceae</taxon>
        <taxon>Pontivivens</taxon>
    </lineage>
</organism>
<dbReference type="InterPro" id="IPR001610">
    <property type="entry name" value="PAC"/>
</dbReference>
<dbReference type="SMART" id="SM00421">
    <property type="entry name" value="HTH_LUXR"/>
    <property type="match status" value="1"/>
</dbReference>
<dbReference type="CDD" id="cd00130">
    <property type="entry name" value="PAS"/>
    <property type="match status" value="1"/>
</dbReference>
<keyword evidence="1" id="KW-0805">Transcription regulation</keyword>
<dbReference type="Pfam" id="PF08447">
    <property type="entry name" value="PAS_3"/>
    <property type="match status" value="1"/>
</dbReference>
<name>A0A7S9LRK8_9RHOB</name>
<dbReference type="PANTHER" id="PTHR44688:SF16">
    <property type="entry name" value="DNA-BINDING TRANSCRIPTIONAL ACTIVATOR DEVR_DOSR"/>
    <property type="match status" value="1"/>
</dbReference>
<evidence type="ECO:0000259" key="5">
    <source>
        <dbReference type="PROSITE" id="PS50113"/>
    </source>
</evidence>
<keyword evidence="2" id="KW-0238">DNA-binding</keyword>
<feature type="domain" description="HTH luxR-type" evidence="4">
    <location>
        <begin position="217"/>
        <end position="282"/>
    </location>
</feature>
<dbReference type="InterPro" id="IPR013655">
    <property type="entry name" value="PAS_fold_3"/>
</dbReference>
<dbReference type="SUPFAM" id="SSF46894">
    <property type="entry name" value="C-terminal effector domain of the bipartite response regulators"/>
    <property type="match status" value="1"/>
</dbReference>
<protein>
    <submittedName>
        <fullName evidence="6">PAS domain-containing protein</fullName>
    </submittedName>
</protein>
<dbReference type="Proteomes" id="UP000594800">
    <property type="component" value="Chromosome"/>
</dbReference>
<dbReference type="InterPro" id="IPR000700">
    <property type="entry name" value="PAS-assoc_C"/>
</dbReference>
<dbReference type="PANTHER" id="PTHR44688">
    <property type="entry name" value="DNA-BINDING TRANSCRIPTIONAL ACTIVATOR DEVR_DOSR"/>
    <property type="match status" value="1"/>
</dbReference>
<evidence type="ECO:0000313" key="7">
    <source>
        <dbReference type="Proteomes" id="UP000594800"/>
    </source>
</evidence>
<sequence length="284" mass="30968">MNDIENGPQDVADLLGGAFVGHTMQRLRTPDGKYRYNYVSAGVKAAFGLDPDVLMQLDSVDHRWVHPDDRAGFIAALEASAASLSRLDKEVRVAHSDGGYRWVRSIGSPRRLGDGSVIWDGVALDVTDRQEARQALERTLEQVRQNETSEGRFSYIAAQDVLDGLSQLRRAIGQLNPDDPACRAVQSVFNDFERTLSAARDLVDVKGEGGAAPAAQPARFDAILTRRQREILAQVSSGSTNREIAADMGISEGTVKLHMSAILKRLGVQNRTEAASRWRASVAG</sequence>
<dbReference type="PROSITE" id="PS00622">
    <property type="entry name" value="HTH_LUXR_1"/>
    <property type="match status" value="1"/>
</dbReference>
<dbReference type="Gene3D" id="3.30.450.20">
    <property type="entry name" value="PAS domain"/>
    <property type="match status" value="1"/>
</dbReference>